<dbReference type="SUPFAM" id="SSF49464">
    <property type="entry name" value="Carboxypeptidase regulatory domain-like"/>
    <property type="match status" value="1"/>
</dbReference>
<evidence type="ECO:0000256" key="2">
    <source>
        <dbReference type="ARBA" id="ARBA00022448"/>
    </source>
</evidence>
<reference evidence="15 16" key="2">
    <citation type="submission" date="2018-07" db="EMBL/GenBank/DDBJ databases">
        <title>Pontibacter sp. 2b14 genomic sequence and assembly.</title>
        <authorList>
            <person name="Du Z.-J."/>
        </authorList>
    </citation>
    <scope>NUCLEOTIDE SEQUENCE [LARGE SCALE GENOMIC DNA]</scope>
    <source>
        <strain evidence="15 16">2b14</strain>
    </source>
</reference>
<feature type="domain" description="TonB-dependent receptor plug" evidence="14">
    <location>
        <begin position="138"/>
        <end position="241"/>
    </location>
</feature>
<evidence type="ECO:0000256" key="7">
    <source>
        <dbReference type="ARBA" id="ARBA00023136"/>
    </source>
</evidence>
<dbReference type="InterPro" id="IPR036942">
    <property type="entry name" value="Beta-barrel_TonB_sf"/>
</dbReference>
<organism evidence="15 16">
    <name type="scientific">Pontibacter arcticus</name>
    <dbReference type="NCBI Taxonomy" id="2080288"/>
    <lineage>
        <taxon>Bacteria</taxon>
        <taxon>Pseudomonadati</taxon>
        <taxon>Bacteroidota</taxon>
        <taxon>Cytophagia</taxon>
        <taxon>Cytophagales</taxon>
        <taxon>Hymenobacteraceae</taxon>
        <taxon>Pontibacter</taxon>
    </lineage>
</organism>
<keyword evidence="4 10" id="KW-0812">Transmembrane</keyword>
<evidence type="ECO:0000259" key="13">
    <source>
        <dbReference type="Pfam" id="PF00593"/>
    </source>
</evidence>
<comment type="similarity">
    <text evidence="10 11">Belongs to the TonB-dependent receptor family.</text>
</comment>
<protein>
    <submittedName>
        <fullName evidence="15">TonB-dependent receptor</fullName>
    </submittedName>
</protein>
<dbReference type="SUPFAM" id="SSF56935">
    <property type="entry name" value="Porins"/>
    <property type="match status" value="1"/>
</dbReference>
<keyword evidence="7 10" id="KW-0472">Membrane</keyword>
<dbReference type="Pfam" id="PF13715">
    <property type="entry name" value="CarbopepD_reg_2"/>
    <property type="match status" value="1"/>
</dbReference>
<dbReference type="InterPro" id="IPR039426">
    <property type="entry name" value="TonB-dep_rcpt-like"/>
</dbReference>
<feature type="signal peptide" evidence="12">
    <location>
        <begin position="1"/>
        <end position="25"/>
    </location>
</feature>
<dbReference type="GO" id="GO:0044718">
    <property type="term" value="P:siderophore transmembrane transport"/>
    <property type="evidence" value="ECO:0007669"/>
    <property type="project" value="TreeGrafter"/>
</dbReference>
<dbReference type="GO" id="GO:0009279">
    <property type="term" value="C:cell outer membrane"/>
    <property type="evidence" value="ECO:0007669"/>
    <property type="project" value="UniProtKB-SubCell"/>
</dbReference>
<evidence type="ECO:0000256" key="11">
    <source>
        <dbReference type="RuleBase" id="RU003357"/>
    </source>
</evidence>
<dbReference type="GO" id="GO:0015344">
    <property type="term" value="F:siderophore uptake transmembrane transporter activity"/>
    <property type="evidence" value="ECO:0007669"/>
    <property type="project" value="TreeGrafter"/>
</dbReference>
<name>A0A364RJC0_9BACT</name>
<dbReference type="Gene3D" id="2.170.130.10">
    <property type="entry name" value="TonB-dependent receptor, plug domain"/>
    <property type="match status" value="1"/>
</dbReference>
<keyword evidence="16" id="KW-1185">Reference proteome</keyword>
<evidence type="ECO:0000313" key="15">
    <source>
        <dbReference type="EMBL" id="RAU84392.1"/>
    </source>
</evidence>
<evidence type="ECO:0000256" key="4">
    <source>
        <dbReference type="ARBA" id="ARBA00022692"/>
    </source>
</evidence>
<reference evidence="15 16" key="1">
    <citation type="submission" date="2018-06" db="EMBL/GenBank/DDBJ databases">
        <authorList>
            <person name="Liu Z.-W."/>
        </authorList>
    </citation>
    <scope>NUCLEOTIDE SEQUENCE [LARGE SCALE GENOMIC DNA]</scope>
    <source>
        <strain evidence="15 16">2b14</strain>
    </source>
</reference>
<dbReference type="EMBL" id="QMDV01000001">
    <property type="protein sequence ID" value="RAU84392.1"/>
    <property type="molecule type" value="Genomic_DNA"/>
</dbReference>
<evidence type="ECO:0000256" key="8">
    <source>
        <dbReference type="ARBA" id="ARBA00023170"/>
    </source>
</evidence>
<dbReference type="PANTHER" id="PTHR30069:SF29">
    <property type="entry name" value="HEMOGLOBIN AND HEMOGLOBIN-HAPTOGLOBIN-BINDING PROTEIN 1-RELATED"/>
    <property type="match status" value="1"/>
</dbReference>
<comment type="subcellular location">
    <subcellularLocation>
        <location evidence="1 10">Cell outer membrane</location>
        <topology evidence="1 10">Multi-pass membrane protein</topology>
    </subcellularLocation>
</comment>
<proteinExistence type="inferred from homology"/>
<dbReference type="Pfam" id="PF07715">
    <property type="entry name" value="Plug"/>
    <property type="match status" value="1"/>
</dbReference>
<keyword evidence="2 10" id="KW-0813">Transport</keyword>
<keyword evidence="3 10" id="KW-1134">Transmembrane beta strand</keyword>
<keyword evidence="6 11" id="KW-0798">TonB box</keyword>
<dbReference type="Proteomes" id="UP000251692">
    <property type="component" value="Unassembled WGS sequence"/>
</dbReference>
<evidence type="ECO:0000313" key="16">
    <source>
        <dbReference type="Proteomes" id="UP000251692"/>
    </source>
</evidence>
<dbReference type="Gene3D" id="2.60.40.1120">
    <property type="entry name" value="Carboxypeptidase-like, regulatory domain"/>
    <property type="match status" value="1"/>
</dbReference>
<dbReference type="AlphaFoldDB" id="A0A364RJC0"/>
<dbReference type="PANTHER" id="PTHR30069">
    <property type="entry name" value="TONB-DEPENDENT OUTER MEMBRANE RECEPTOR"/>
    <property type="match status" value="1"/>
</dbReference>
<sequence>MLIPDFLQKLVLLPVLALFAFVAQAQPMPATGPDILPEAEQNCGLTLSGKVLDHDNREPLIGATVLIRELKRAAVADEYGNYHFHDICQGTYTVQVSYIGYEQEAFTFRITTSSVRDLQLHTDTRTLNTVQVIGSHVKSQAQSSELLGGRDLAEARGLTLAESLKSIAGVTTLQTGPTISKPVIHGLHGSRILLLNNGVRQEAQQWGTEHAPEIDPFVATEMHVIKGAAGVRYGADAIGGVVIVEPKPLPDSVGVAGSLNLMGSTNNRQGVISAMVEGNVAKLRPLSWRLQGTLKKGGFSKAKDYYLNNTAFEEQNFSGTVGYTKQNYGAEVYYSLFQTKLGILRESHVGSSEDLLNAINRDKPFGADTVKFTYDIRTPYQDVTHHLLKTRLYLNSATAGKFEFVYGLQQNVRQEYALHGNSAATPAMQLKLTTHTTEAVWEHKPVGNFSGSIGAATVYKHNTYKYDDFLPQYTGITAGAFAIEKWQKDKLQLEGGLRYDYTYLLVKKYEPRTDNGSGSALIKPDYTFHNLSGMVGGMYDVGYHLTFGLSATSAWRAPGANELFSEGIHHSSVAYEVGNPNLKPEQAYNFEASVDYYANRRFNAKLSVYNNYINEYIYTAIQPEPELTVRGSFLKFLYKQADASFRGADLSFDLKLVNKLTWISKSSVVRARNLDIDDWLVAIPADRTDNKLTFEAGDVGKQLKETYFSLGGLFVARQTRMPTKADEDLAEAPNAYFLVHAEAGTTLYFGKQPLEIGITANNLLNTAYRDYLNRFRYFADETGRLIMFRVSIPLDFRKS</sequence>
<comment type="caution">
    <text evidence="15">The sequence shown here is derived from an EMBL/GenBank/DDBJ whole genome shotgun (WGS) entry which is preliminary data.</text>
</comment>
<dbReference type="InterPro" id="IPR037066">
    <property type="entry name" value="Plug_dom_sf"/>
</dbReference>
<evidence type="ECO:0000256" key="12">
    <source>
        <dbReference type="SAM" id="SignalP"/>
    </source>
</evidence>
<keyword evidence="8 15" id="KW-0675">Receptor</keyword>
<evidence type="ECO:0000256" key="6">
    <source>
        <dbReference type="ARBA" id="ARBA00023077"/>
    </source>
</evidence>
<gene>
    <name evidence="15" type="ORF">DP923_04960</name>
</gene>
<dbReference type="PROSITE" id="PS52016">
    <property type="entry name" value="TONB_DEPENDENT_REC_3"/>
    <property type="match status" value="1"/>
</dbReference>
<evidence type="ECO:0000256" key="1">
    <source>
        <dbReference type="ARBA" id="ARBA00004571"/>
    </source>
</evidence>
<keyword evidence="9 10" id="KW-0998">Cell outer membrane</keyword>
<dbReference type="InterPro" id="IPR012910">
    <property type="entry name" value="Plug_dom"/>
</dbReference>
<evidence type="ECO:0000256" key="5">
    <source>
        <dbReference type="ARBA" id="ARBA00022729"/>
    </source>
</evidence>
<dbReference type="InterPro" id="IPR000531">
    <property type="entry name" value="Beta-barrel_TonB"/>
</dbReference>
<dbReference type="RefSeq" id="WP_112304672.1">
    <property type="nucleotide sequence ID" value="NZ_QMDV01000001.1"/>
</dbReference>
<dbReference type="Pfam" id="PF00593">
    <property type="entry name" value="TonB_dep_Rec_b-barrel"/>
    <property type="match status" value="1"/>
</dbReference>
<evidence type="ECO:0000256" key="9">
    <source>
        <dbReference type="ARBA" id="ARBA00023237"/>
    </source>
</evidence>
<dbReference type="Gene3D" id="2.40.170.20">
    <property type="entry name" value="TonB-dependent receptor, beta-barrel domain"/>
    <property type="match status" value="1"/>
</dbReference>
<dbReference type="OrthoDB" id="9795928at2"/>
<dbReference type="InterPro" id="IPR008969">
    <property type="entry name" value="CarboxyPept-like_regulatory"/>
</dbReference>
<evidence type="ECO:0000256" key="3">
    <source>
        <dbReference type="ARBA" id="ARBA00022452"/>
    </source>
</evidence>
<feature type="chain" id="PRO_5016753014" evidence="12">
    <location>
        <begin position="26"/>
        <end position="799"/>
    </location>
</feature>
<feature type="domain" description="TonB-dependent receptor-like beta-barrel" evidence="13">
    <location>
        <begin position="315"/>
        <end position="763"/>
    </location>
</feature>
<evidence type="ECO:0000256" key="10">
    <source>
        <dbReference type="PROSITE-ProRule" id="PRU01360"/>
    </source>
</evidence>
<evidence type="ECO:0000259" key="14">
    <source>
        <dbReference type="Pfam" id="PF07715"/>
    </source>
</evidence>
<accession>A0A364RJC0</accession>
<keyword evidence="5 12" id="KW-0732">Signal</keyword>